<dbReference type="Gene3D" id="1.25.40.390">
    <property type="match status" value="2"/>
</dbReference>
<keyword evidence="2" id="KW-0449">Lipoprotein</keyword>
<comment type="caution">
    <text evidence="2">The sequence shown here is derived from an EMBL/GenBank/DDBJ whole genome shotgun (WGS) entry which is preliminary data.</text>
</comment>
<dbReference type="OrthoDB" id="725917at2"/>
<keyword evidence="3" id="KW-1185">Reference proteome</keyword>
<evidence type="ECO:0000313" key="2">
    <source>
        <dbReference type="EMBL" id="TEW73070.1"/>
    </source>
</evidence>
<dbReference type="InterPro" id="IPR024302">
    <property type="entry name" value="SusD-like"/>
</dbReference>
<reference evidence="2 3" key="1">
    <citation type="journal article" date="2011" name="J. Microbiol.">
        <title>Gramella jeungdoensis sp. nov., isolated from a solar saltern in Korea.</title>
        <authorList>
            <person name="Joung Y."/>
            <person name="Kim H."/>
            <person name="Jang T."/>
            <person name="Ahn T.S."/>
            <person name="Joh K."/>
        </authorList>
    </citation>
    <scope>NUCLEOTIDE SEQUENCE [LARGE SCALE GENOMIC DNA]</scope>
    <source>
        <strain evidence="2 3">KCTC 23123</strain>
    </source>
</reference>
<keyword evidence="1" id="KW-0732">Signal</keyword>
<evidence type="ECO:0000313" key="3">
    <source>
        <dbReference type="Proteomes" id="UP000298517"/>
    </source>
</evidence>
<feature type="signal peptide" evidence="1">
    <location>
        <begin position="1"/>
        <end position="24"/>
    </location>
</feature>
<name>A0A4Y8AS60_9FLAO</name>
<dbReference type="EMBL" id="SNQI01000004">
    <property type="protein sequence ID" value="TEW73070.1"/>
    <property type="molecule type" value="Genomic_DNA"/>
</dbReference>
<dbReference type="Pfam" id="PF12741">
    <property type="entry name" value="SusD-like"/>
    <property type="match status" value="2"/>
</dbReference>
<dbReference type="AlphaFoldDB" id="A0A4Y8AS60"/>
<dbReference type="PROSITE" id="PS51257">
    <property type="entry name" value="PROKAR_LIPOPROTEIN"/>
    <property type="match status" value="1"/>
</dbReference>
<accession>A0A4Y8AS60</accession>
<protein>
    <submittedName>
        <fullName evidence="2">SusD/RagB family nutrient-binding outer membrane lipoprotein</fullName>
    </submittedName>
</protein>
<dbReference type="InterPro" id="IPR011990">
    <property type="entry name" value="TPR-like_helical_dom_sf"/>
</dbReference>
<dbReference type="RefSeq" id="WP_134248773.1">
    <property type="nucleotide sequence ID" value="NZ_SNQI01000004.1"/>
</dbReference>
<dbReference type="Proteomes" id="UP000298517">
    <property type="component" value="Unassembled WGS sequence"/>
</dbReference>
<dbReference type="SUPFAM" id="SSF48452">
    <property type="entry name" value="TPR-like"/>
    <property type="match status" value="1"/>
</dbReference>
<gene>
    <name evidence="2" type="ORF">E2488_12845</name>
</gene>
<sequence length="636" mass="71378">MKKNIIYKASLLLSVILLTFSCDDFEEINVNPTAASADQVQVEYFINNSIIGTQMNPHVAERAFVLYWKAAGRMDAINSLPAGYADDGWSGDYYGSISGWLNAINTAIEIGESQVAAGTVKEYTNNMLQSARIWRAYLISEMADSFGPTPILAFQGVNPEFSSVEDVYYYMLEELSDAVNQLDPSINVPSSVSNLDASYGFDFAKWEKYGNSMRMRLAMRLSEVDPAKAKTEFEAAVAGSNFITTLDETFQVQELGGWNDLTGVMSREWNSQYLNATLSNLFVGLGSVKSVDQLSDYLHGAVKPADYMGVKYEDHFTLMSNDPNKGFWLDGLPEEIDPRAYAAFPIPGDFDNPEFCFYPSWASNARDIDRDLLNADGSTFKTIDATYTWNAPNHGSWGEKGSRNQIYKHQGTTPRLRLSMRNSTSKRVFFAPWESYFLVAEAAVRGWNVPMGGKQAYEAGISASFDYWEVSDYLGTYLASQDYNRVGTSVSWDHTIEPTSKTMNYVDGYTDATGTVEYTYPKNDLYMNGTVNNDLLTKIITQKFIAQNPWLPLETWNDHRRLGLPFFENPAIENLIPDVPALNTGNFMTSNVKFFPQRLKFPSRIANSDPAGYQEAVNLLGGEDNLFTPLWWAKQQ</sequence>
<organism evidence="2 3">
    <name type="scientific">Gramella jeungdoensis</name>
    <dbReference type="NCBI Taxonomy" id="708091"/>
    <lineage>
        <taxon>Bacteria</taxon>
        <taxon>Pseudomonadati</taxon>
        <taxon>Bacteroidota</taxon>
        <taxon>Flavobacteriia</taxon>
        <taxon>Flavobacteriales</taxon>
        <taxon>Flavobacteriaceae</taxon>
        <taxon>Christiangramia</taxon>
    </lineage>
</organism>
<proteinExistence type="predicted"/>
<feature type="chain" id="PRO_5021381137" evidence="1">
    <location>
        <begin position="25"/>
        <end position="636"/>
    </location>
</feature>
<evidence type="ECO:0000256" key="1">
    <source>
        <dbReference type="SAM" id="SignalP"/>
    </source>
</evidence>